<accession>A0A2S0NJ35</accession>
<organism evidence="1 2">
    <name type="scientific">Williamsoniiplasma luminosum</name>
    <dbReference type="NCBI Taxonomy" id="214888"/>
    <lineage>
        <taxon>Bacteria</taxon>
        <taxon>Bacillati</taxon>
        <taxon>Mycoplasmatota</taxon>
        <taxon>Mollicutes</taxon>
        <taxon>Entomoplasmatales</taxon>
        <taxon>Williamsoniiplasma</taxon>
    </lineage>
</organism>
<sequence>MKTHYMSEIEGMTDFYQELQITPSYVLNTDGVIRGTLFEFKKTRTSDGGKIKHLEQIKRYLKAYNSAALQIPSISFLIYLNSQEFIKIDNFTGDIIEEGCWKTPIQFKDFVVKNNQYLKGYIDEYSFASYNNLFCEKFNSEATKELVKEEFINPRFLNINSFDWNKQLDDEKKEKDKIGWLHFNMNQLGNQLLKKQLGAFFTPEVYVRKSTQYIRDAIKRSRELGYEDYIIVDRCAGTGNLEKFLREDELKHCILNTFDYTEWTTLKGLYEGRVKLIIPPTNEYRTESGLLKNGDALSEEFNKYIQQQIFNKIDRTKTYVIFLENPPFRDETSTLTKKDKNSKKTFNYISDLMNKDPKIKGAIKNELSIKFIWSAWNLFNPNEYILFSPIKYWKTYHLIDKKYYAGYITNKKDYNANYDAGLPVIAWSNEDYNQDALFLENGKINKIHHSIKTLLDKRKNENYFAKMFIMAGDIRPIGTSLDNGKQIINDTPCLINEENILFQLPLWVAAKYETNKDRLELNILMKSGDGKDAYKKDKKFLKKCFIWSCLTNYNKCISDGNELINELTLSQNTLCDKILLKLELDEKDQILLNLWEDVLNEIKNKQEFIKGRKYGLNQIIKEINIKIFNGSYNKKNEEIKEIKYIDLDFKIKKLKKELKIYYNNFLKPKIFEYELIK</sequence>
<name>A0A2S0NJ35_9MOLU</name>
<evidence type="ECO:0000313" key="2">
    <source>
        <dbReference type="Proteomes" id="UP000239250"/>
    </source>
</evidence>
<evidence type="ECO:0000313" key="1">
    <source>
        <dbReference type="EMBL" id="AVP49012.1"/>
    </source>
</evidence>
<gene>
    <name evidence="1" type="ORF">C5T88_00205</name>
</gene>
<dbReference type="EMBL" id="CP027019">
    <property type="protein sequence ID" value="AVP49012.1"/>
    <property type="molecule type" value="Genomic_DNA"/>
</dbReference>
<reference evidence="2" key="1">
    <citation type="submission" date="2018-02" db="EMBL/GenBank/DDBJ databases">
        <title>Firefly genomes illuminate parallel origins of bioluminescence in beetles.</title>
        <authorList>
            <person name="Fallon T.R."/>
            <person name="Lower S.E.S."/>
            <person name="Behringer M."/>
            <person name="Weng J.-K."/>
        </authorList>
    </citation>
    <scope>NUCLEOTIDE SEQUENCE [LARGE SCALE GENOMIC DNA]</scope>
</reference>
<dbReference type="AlphaFoldDB" id="A0A2S0NJ35"/>
<proteinExistence type="predicted"/>
<protein>
    <submittedName>
        <fullName evidence="1">Uncharacterized protein</fullName>
    </submittedName>
</protein>
<dbReference type="Proteomes" id="UP000239250">
    <property type="component" value="Chromosome"/>
</dbReference>
<dbReference type="RefSeq" id="WP_303662362.1">
    <property type="nucleotide sequence ID" value="NZ_CP027019.1"/>
</dbReference>